<proteinExistence type="predicted"/>
<dbReference type="EMBL" id="ASPP01023422">
    <property type="protein sequence ID" value="ETO10526.1"/>
    <property type="molecule type" value="Genomic_DNA"/>
</dbReference>
<dbReference type="Proteomes" id="UP000023152">
    <property type="component" value="Unassembled WGS sequence"/>
</dbReference>
<protein>
    <submittedName>
        <fullName evidence="1">Uncharacterized protein</fullName>
    </submittedName>
</protein>
<gene>
    <name evidence="1" type="ORF">RFI_26851</name>
</gene>
<organism evidence="1 2">
    <name type="scientific">Reticulomyxa filosa</name>
    <dbReference type="NCBI Taxonomy" id="46433"/>
    <lineage>
        <taxon>Eukaryota</taxon>
        <taxon>Sar</taxon>
        <taxon>Rhizaria</taxon>
        <taxon>Retaria</taxon>
        <taxon>Foraminifera</taxon>
        <taxon>Monothalamids</taxon>
        <taxon>Reticulomyxidae</taxon>
        <taxon>Reticulomyxa</taxon>
    </lineage>
</organism>
<sequence length="87" mass="10044">APILFRLDLDDIAFGFDTLRGNVMEFFEDTMQVKDNTSERLKKIIVEGISPEFDTISKQELLQSMPKLLQTDYDRELNVDQQAAFVT</sequence>
<evidence type="ECO:0000313" key="1">
    <source>
        <dbReference type="EMBL" id="ETO10526.1"/>
    </source>
</evidence>
<reference evidence="1 2" key="1">
    <citation type="journal article" date="2013" name="Curr. Biol.">
        <title>The Genome of the Foraminiferan Reticulomyxa filosa.</title>
        <authorList>
            <person name="Glockner G."/>
            <person name="Hulsmann N."/>
            <person name="Schleicher M."/>
            <person name="Noegel A.A."/>
            <person name="Eichinger L."/>
            <person name="Gallinger C."/>
            <person name="Pawlowski J."/>
            <person name="Sierra R."/>
            <person name="Euteneuer U."/>
            <person name="Pillet L."/>
            <person name="Moustafa A."/>
            <person name="Platzer M."/>
            <person name="Groth M."/>
            <person name="Szafranski K."/>
            <person name="Schliwa M."/>
        </authorList>
    </citation>
    <scope>NUCLEOTIDE SEQUENCE [LARGE SCALE GENOMIC DNA]</scope>
</reference>
<keyword evidence="2" id="KW-1185">Reference proteome</keyword>
<evidence type="ECO:0000313" key="2">
    <source>
        <dbReference type="Proteomes" id="UP000023152"/>
    </source>
</evidence>
<accession>X6MA40</accession>
<name>X6MA40_RETFI</name>
<dbReference type="AlphaFoldDB" id="X6MA40"/>
<comment type="caution">
    <text evidence="1">The sequence shown here is derived from an EMBL/GenBank/DDBJ whole genome shotgun (WGS) entry which is preliminary data.</text>
</comment>
<feature type="non-terminal residue" evidence="1">
    <location>
        <position position="1"/>
    </location>
</feature>